<evidence type="ECO:0000313" key="2">
    <source>
        <dbReference type="Proteomes" id="UP001153069"/>
    </source>
</evidence>
<gene>
    <name evidence="1" type="ORF">SEMRO_1450_G273751.1</name>
</gene>
<proteinExistence type="predicted"/>
<organism evidence="1 2">
    <name type="scientific">Seminavis robusta</name>
    <dbReference type="NCBI Taxonomy" id="568900"/>
    <lineage>
        <taxon>Eukaryota</taxon>
        <taxon>Sar</taxon>
        <taxon>Stramenopiles</taxon>
        <taxon>Ochrophyta</taxon>
        <taxon>Bacillariophyta</taxon>
        <taxon>Bacillariophyceae</taxon>
        <taxon>Bacillariophycidae</taxon>
        <taxon>Naviculales</taxon>
        <taxon>Naviculaceae</taxon>
        <taxon>Seminavis</taxon>
    </lineage>
</organism>
<dbReference type="EMBL" id="CAICTM010001448">
    <property type="protein sequence ID" value="CAB9523735.1"/>
    <property type="molecule type" value="Genomic_DNA"/>
</dbReference>
<comment type="caution">
    <text evidence="1">The sequence shown here is derived from an EMBL/GenBank/DDBJ whole genome shotgun (WGS) entry which is preliminary data.</text>
</comment>
<dbReference type="Proteomes" id="UP001153069">
    <property type="component" value="Unassembled WGS sequence"/>
</dbReference>
<sequence length="174" mass="19351">MRANEAIGSSGIPDDQSRQRSLHSDIVLCDVSINSGQWWPRATLCVVTKSSFTRSTNQLLCSFGCCYGNGARRLGWQDQIKARLTVASGLQPAACKFALDAQSVFLHTAGSLPLLSEISLEEAVLLPQTIKETRGQKPLTKFRFRDFQSQTSVEVFIRQNSFTCGRMPMEKFDL</sequence>
<dbReference type="AlphaFoldDB" id="A0A9N8HT05"/>
<name>A0A9N8HT05_9STRA</name>
<protein>
    <submittedName>
        <fullName evidence="1">Uncharacterized protein</fullName>
    </submittedName>
</protein>
<evidence type="ECO:0000313" key="1">
    <source>
        <dbReference type="EMBL" id="CAB9523735.1"/>
    </source>
</evidence>
<accession>A0A9N8HT05</accession>
<keyword evidence="2" id="KW-1185">Reference proteome</keyword>
<reference evidence="1" key="1">
    <citation type="submission" date="2020-06" db="EMBL/GenBank/DDBJ databases">
        <authorList>
            <consortium name="Plant Systems Biology data submission"/>
        </authorList>
    </citation>
    <scope>NUCLEOTIDE SEQUENCE</scope>
    <source>
        <strain evidence="1">D6</strain>
    </source>
</reference>